<dbReference type="GO" id="GO:0004672">
    <property type="term" value="F:protein kinase activity"/>
    <property type="evidence" value="ECO:0007669"/>
    <property type="project" value="InterPro"/>
</dbReference>
<evidence type="ECO:0000259" key="4">
    <source>
        <dbReference type="PROSITE" id="PS50011"/>
    </source>
</evidence>
<evidence type="ECO:0000256" key="1">
    <source>
        <dbReference type="ARBA" id="ARBA00022741"/>
    </source>
</evidence>
<feature type="compositionally biased region" description="Pro residues" evidence="3">
    <location>
        <begin position="319"/>
        <end position="337"/>
    </location>
</feature>
<feature type="compositionally biased region" description="Basic residues" evidence="3">
    <location>
        <begin position="439"/>
        <end position="454"/>
    </location>
</feature>
<evidence type="ECO:0000313" key="5">
    <source>
        <dbReference type="EMBL" id="CEL95887.1"/>
    </source>
</evidence>
<feature type="region of interest" description="Disordered" evidence="3">
    <location>
        <begin position="319"/>
        <end position="357"/>
    </location>
</feature>
<dbReference type="GO" id="GO:0005524">
    <property type="term" value="F:ATP binding"/>
    <property type="evidence" value="ECO:0007669"/>
    <property type="project" value="UniProtKB-KW"/>
</dbReference>
<dbReference type="Proteomes" id="UP000041254">
    <property type="component" value="Unassembled WGS sequence"/>
</dbReference>
<reference evidence="5 6" key="1">
    <citation type="submission" date="2014-11" db="EMBL/GenBank/DDBJ databases">
        <authorList>
            <person name="Zhu J."/>
            <person name="Qi W."/>
            <person name="Song R."/>
        </authorList>
    </citation>
    <scope>NUCLEOTIDE SEQUENCE [LARGE SCALE GENOMIC DNA]</scope>
</reference>
<feature type="domain" description="Protein kinase" evidence="4">
    <location>
        <begin position="1"/>
        <end position="280"/>
    </location>
</feature>
<evidence type="ECO:0000313" key="6">
    <source>
        <dbReference type="Proteomes" id="UP000041254"/>
    </source>
</evidence>
<gene>
    <name evidence="5" type="ORF">Vbra_1153</name>
</gene>
<dbReference type="SMART" id="SM00220">
    <property type="entry name" value="S_TKc"/>
    <property type="match status" value="1"/>
</dbReference>
<dbReference type="VEuPathDB" id="CryptoDB:Vbra_1153"/>
<sequence>MIDVYGPPTPHGGMWRADAHHQAQHILGQVGGQVKTEQEVKAELEARMTALRPQLNITPEELDFFYRYAHTTHTRQWLADIMNSLPFFLFAVIYRDHKMDNVVVGADGRVRLIDLGCFKEMGEQWYPADLNSWVRGFRRTEVLLKQQYGLKADISALGQLLFWTAYERSPFGQRVVNGQAVDVANNAEALREMIDVYGPPTPHGGMWRADAHHQAQHILGQVGGQVKTEQEVKAELEARMTALRPQLNITPEELDFFYHALHHNPDTRYSADQLSAHPWLTGAPLNPPPAPPAPLPPPAPIAPLAPPILPPPALLPLIPPPAPPPPSPPAPVAPPPAVHQGNRKRSREEAAPVRASKRIAAMQQQIDHTMRDMNYAKLTAQEAAGNRKRQREAVEMMEDLLPPEERDAGVRKCPRLMEKRLLGEMGSYVGVTAQEADRRRSRQRRRVAVAGRRR</sequence>
<dbReference type="InterPro" id="IPR000719">
    <property type="entry name" value="Prot_kinase_dom"/>
</dbReference>
<keyword evidence="1" id="KW-0547">Nucleotide-binding</keyword>
<feature type="region of interest" description="Disordered" evidence="3">
    <location>
        <begin position="434"/>
        <end position="454"/>
    </location>
</feature>
<dbReference type="Pfam" id="PF00069">
    <property type="entry name" value="Pkinase"/>
    <property type="match status" value="1"/>
</dbReference>
<dbReference type="Gene3D" id="1.10.510.10">
    <property type="entry name" value="Transferase(Phosphotransferase) domain 1"/>
    <property type="match status" value="1"/>
</dbReference>
<keyword evidence="6" id="KW-1185">Reference proteome</keyword>
<name>A0A0G4EI20_VITBC</name>
<dbReference type="InterPro" id="IPR011009">
    <property type="entry name" value="Kinase-like_dom_sf"/>
</dbReference>
<dbReference type="PANTHER" id="PTHR24055">
    <property type="entry name" value="MITOGEN-ACTIVATED PROTEIN KINASE"/>
    <property type="match status" value="1"/>
</dbReference>
<dbReference type="AlphaFoldDB" id="A0A0G4EI20"/>
<dbReference type="STRING" id="1169540.A0A0G4EI20"/>
<evidence type="ECO:0000256" key="3">
    <source>
        <dbReference type="SAM" id="MobiDB-lite"/>
    </source>
</evidence>
<evidence type="ECO:0000256" key="2">
    <source>
        <dbReference type="ARBA" id="ARBA00022840"/>
    </source>
</evidence>
<dbReference type="InterPro" id="IPR050117">
    <property type="entry name" value="MAPK"/>
</dbReference>
<dbReference type="EMBL" id="CDMY01000240">
    <property type="protein sequence ID" value="CEL95887.1"/>
    <property type="molecule type" value="Genomic_DNA"/>
</dbReference>
<dbReference type="InParanoid" id="A0A0G4EI20"/>
<keyword evidence="2" id="KW-0067">ATP-binding</keyword>
<proteinExistence type="predicted"/>
<dbReference type="PROSITE" id="PS50011">
    <property type="entry name" value="PROTEIN_KINASE_DOM"/>
    <property type="match status" value="1"/>
</dbReference>
<dbReference type="SUPFAM" id="SSF56112">
    <property type="entry name" value="Protein kinase-like (PK-like)"/>
    <property type="match status" value="1"/>
</dbReference>
<organism evidence="5 6">
    <name type="scientific">Vitrella brassicaformis (strain CCMP3155)</name>
    <dbReference type="NCBI Taxonomy" id="1169540"/>
    <lineage>
        <taxon>Eukaryota</taxon>
        <taxon>Sar</taxon>
        <taxon>Alveolata</taxon>
        <taxon>Colpodellida</taxon>
        <taxon>Vitrellaceae</taxon>
        <taxon>Vitrella</taxon>
    </lineage>
</organism>
<protein>
    <recommendedName>
        <fullName evidence="4">Protein kinase domain-containing protein</fullName>
    </recommendedName>
</protein>
<accession>A0A0G4EI20</accession>